<dbReference type="Pfam" id="PF00067">
    <property type="entry name" value="p450"/>
    <property type="match status" value="2"/>
</dbReference>
<comment type="subcellular location">
    <subcellularLocation>
        <location evidence="2">Membrane</location>
    </subcellularLocation>
</comment>
<evidence type="ECO:0008006" key="16">
    <source>
        <dbReference type="Google" id="ProtNLM"/>
    </source>
</evidence>
<evidence type="ECO:0000256" key="10">
    <source>
        <dbReference type="ARBA" id="ARBA00023004"/>
    </source>
</evidence>
<organism evidence="14 15">
    <name type="scientific">Psilocybe cf. subviscida</name>
    <dbReference type="NCBI Taxonomy" id="2480587"/>
    <lineage>
        <taxon>Eukaryota</taxon>
        <taxon>Fungi</taxon>
        <taxon>Dikarya</taxon>
        <taxon>Basidiomycota</taxon>
        <taxon>Agaricomycotina</taxon>
        <taxon>Agaricomycetes</taxon>
        <taxon>Agaricomycetidae</taxon>
        <taxon>Agaricales</taxon>
        <taxon>Agaricineae</taxon>
        <taxon>Strophariaceae</taxon>
        <taxon>Psilocybe</taxon>
    </lineage>
</organism>
<comment type="pathway">
    <text evidence="3">Secondary metabolite biosynthesis; terpenoid biosynthesis.</text>
</comment>
<accession>A0A8H5EY51</accession>
<gene>
    <name evidence="14" type="ORF">D9619_006491</name>
</gene>
<protein>
    <recommendedName>
        <fullName evidence="16">Cytochrome P450</fullName>
    </recommendedName>
</protein>
<dbReference type="EMBL" id="JAACJJ010000042">
    <property type="protein sequence ID" value="KAF5316333.1"/>
    <property type="molecule type" value="Genomic_DNA"/>
</dbReference>
<dbReference type="PRINTS" id="PR00463">
    <property type="entry name" value="EP450I"/>
</dbReference>
<dbReference type="GO" id="GO:0016020">
    <property type="term" value="C:membrane"/>
    <property type="evidence" value="ECO:0007669"/>
    <property type="project" value="UniProtKB-SubCell"/>
</dbReference>
<name>A0A8H5EY51_9AGAR</name>
<evidence type="ECO:0000256" key="4">
    <source>
        <dbReference type="ARBA" id="ARBA00010617"/>
    </source>
</evidence>
<dbReference type="InterPro" id="IPR036396">
    <property type="entry name" value="Cyt_P450_sf"/>
</dbReference>
<dbReference type="Proteomes" id="UP000567179">
    <property type="component" value="Unassembled WGS sequence"/>
</dbReference>
<evidence type="ECO:0000256" key="9">
    <source>
        <dbReference type="ARBA" id="ARBA00023002"/>
    </source>
</evidence>
<evidence type="ECO:0000256" key="2">
    <source>
        <dbReference type="ARBA" id="ARBA00004370"/>
    </source>
</evidence>
<evidence type="ECO:0000256" key="3">
    <source>
        <dbReference type="ARBA" id="ARBA00004721"/>
    </source>
</evidence>
<dbReference type="GO" id="GO:0005506">
    <property type="term" value="F:iron ion binding"/>
    <property type="evidence" value="ECO:0007669"/>
    <property type="project" value="InterPro"/>
</dbReference>
<dbReference type="GO" id="GO:0020037">
    <property type="term" value="F:heme binding"/>
    <property type="evidence" value="ECO:0007669"/>
    <property type="project" value="InterPro"/>
</dbReference>
<dbReference type="SUPFAM" id="SSF48264">
    <property type="entry name" value="Cytochrome P450"/>
    <property type="match status" value="1"/>
</dbReference>
<dbReference type="PANTHER" id="PTHR24305">
    <property type="entry name" value="CYTOCHROME P450"/>
    <property type="match status" value="1"/>
</dbReference>
<reference evidence="14 15" key="1">
    <citation type="journal article" date="2020" name="ISME J.">
        <title>Uncovering the hidden diversity of litter-decomposition mechanisms in mushroom-forming fungi.</title>
        <authorList>
            <person name="Floudas D."/>
            <person name="Bentzer J."/>
            <person name="Ahren D."/>
            <person name="Johansson T."/>
            <person name="Persson P."/>
            <person name="Tunlid A."/>
        </authorList>
    </citation>
    <scope>NUCLEOTIDE SEQUENCE [LARGE SCALE GENOMIC DNA]</scope>
    <source>
        <strain evidence="14 15">CBS 101986</strain>
    </source>
</reference>
<keyword evidence="7" id="KW-0479">Metal-binding</keyword>
<dbReference type="GO" id="GO:0004497">
    <property type="term" value="F:monooxygenase activity"/>
    <property type="evidence" value="ECO:0007669"/>
    <property type="project" value="UniProtKB-KW"/>
</dbReference>
<keyword evidence="8" id="KW-1133">Transmembrane helix</keyword>
<evidence type="ECO:0000256" key="1">
    <source>
        <dbReference type="ARBA" id="ARBA00001971"/>
    </source>
</evidence>
<evidence type="ECO:0000313" key="15">
    <source>
        <dbReference type="Proteomes" id="UP000567179"/>
    </source>
</evidence>
<comment type="caution">
    <text evidence="14">The sequence shown here is derived from an EMBL/GenBank/DDBJ whole genome shotgun (WGS) entry which is preliminary data.</text>
</comment>
<sequence length="312" mass="35130">MEDQATHPYANALKGFIPTAFKLRFVFPLMPFFSRWGSAKFRRFVVDVIPWKALRETRDLVDIMTKTSCDIYEEKKKALADGDKAFITKVGQGKDIMSILMRANMSASKEDSLTEEELLGQMSSLIFAAMDTTSNALSRILYLLATHPEVQDRLRRELAEAKENNGDEDVPYDKLGNVATAPSGNECAEDGLDGKEMHEIHVPEGTHITVAILAANRNPDVWGPDAEEWKPDRWLAPLPESVINAHLPGIYSHLGFKFSQLEMKAVLFTLVENFRFSPSQEEIIWEMNGITSPNVKGRNSKVPIMSMLVERI</sequence>
<comment type="similarity">
    <text evidence="4">Belongs to the cytochrome P450 family.</text>
</comment>
<keyword evidence="5" id="KW-0349">Heme</keyword>
<dbReference type="AlphaFoldDB" id="A0A8H5EY51"/>
<dbReference type="InterPro" id="IPR002401">
    <property type="entry name" value="Cyt_P450_E_grp-I"/>
</dbReference>
<evidence type="ECO:0000256" key="5">
    <source>
        <dbReference type="ARBA" id="ARBA00022617"/>
    </source>
</evidence>
<keyword evidence="10" id="KW-0408">Iron</keyword>
<dbReference type="PANTHER" id="PTHR24305:SF166">
    <property type="entry name" value="CYTOCHROME P450 12A4, MITOCHONDRIAL-RELATED"/>
    <property type="match status" value="1"/>
</dbReference>
<comment type="cofactor">
    <cofactor evidence="1">
        <name>heme</name>
        <dbReference type="ChEBI" id="CHEBI:30413"/>
    </cofactor>
</comment>
<dbReference type="OrthoDB" id="1470350at2759"/>
<evidence type="ECO:0000256" key="7">
    <source>
        <dbReference type="ARBA" id="ARBA00022723"/>
    </source>
</evidence>
<dbReference type="InterPro" id="IPR050121">
    <property type="entry name" value="Cytochrome_P450_monoxygenase"/>
</dbReference>
<keyword evidence="6" id="KW-0812">Transmembrane</keyword>
<evidence type="ECO:0000256" key="8">
    <source>
        <dbReference type="ARBA" id="ARBA00022989"/>
    </source>
</evidence>
<keyword evidence="12" id="KW-0472">Membrane</keyword>
<evidence type="ECO:0000313" key="14">
    <source>
        <dbReference type="EMBL" id="KAF5316333.1"/>
    </source>
</evidence>
<dbReference type="GO" id="GO:0016705">
    <property type="term" value="F:oxidoreductase activity, acting on paired donors, with incorporation or reduction of molecular oxygen"/>
    <property type="evidence" value="ECO:0007669"/>
    <property type="project" value="InterPro"/>
</dbReference>
<proteinExistence type="inferred from homology"/>
<evidence type="ECO:0000256" key="11">
    <source>
        <dbReference type="ARBA" id="ARBA00023033"/>
    </source>
</evidence>
<dbReference type="InterPro" id="IPR001128">
    <property type="entry name" value="Cyt_P450"/>
</dbReference>
<evidence type="ECO:0000256" key="13">
    <source>
        <dbReference type="SAM" id="MobiDB-lite"/>
    </source>
</evidence>
<keyword evidence="11" id="KW-0503">Monooxygenase</keyword>
<keyword evidence="9" id="KW-0560">Oxidoreductase</keyword>
<evidence type="ECO:0000256" key="6">
    <source>
        <dbReference type="ARBA" id="ARBA00022692"/>
    </source>
</evidence>
<feature type="region of interest" description="Disordered" evidence="13">
    <location>
        <begin position="162"/>
        <end position="184"/>
    </location>
</feature>
<dbReference type="Gene3D" id="1.10.630.10">
    <property type="entry name" value="Cytochrome P450"/>
    <property type="match status" value="1"/>
</dbReference>
<keyword evidence="15" id="KW-1185">Reference proteome</keyword>
<evidence type="ECO:0000256" key="12">
    <source>
        <dbReference type="ARBA" id="ARBA00023136"/>
    </source>
</evidence>